<keyword evidence="2" id="KW-1185">Reference proteome</keyword>
<organism evidence="1 2">
    <name type="scientific">Trichoderma parareesei</name>
    <name type="common">Filamentous fungus</name>
    <dbReference type="NCBI Taxonomy" id="858221"/>
    <lineage>
        <taxon>Eukaryota</taxon>
        <taxon>Fungi</taxon>
        <taxon>Dikarya</taxon>
        <taxon>Ascomycota</taxon>
        <taxon>Pezizomycotina</taxon>
        <taxon>Sordariomycetes</taxon>
        <taxon>Hypocreomycetidae</taxon>
        <taxon>Hypocreales</taxon>
        <taxon>Hypocreaceae</taxon>
        <taxon>Trichoderma</taxon>
    </lineage>
</organism>
<dbReference type="InterPro" id="IPR053204">
    <property type="entry name" value="Oxopyrrolidines_Biosynth-assoc"/>
</dbReference>
<dbReference type="PANTHER" id="PTHR38797:SF4">
    <property type="entry name" value="NUCLEAR PORE COMPLEX PROTEIN NUP85"/>
    <property type="match status" value="1"/>
</dbReference>
<reference evidence="1 2" key="1">
    <citation type="journal article" date="2015" name="Genome Announc.">
        <title>Genome sequence and annotation of Trichoderma parareesei, the ancestor of the cellulase producer Trichoderma reesei.</title>
        <authorList>
            <person name="Yang D."/>
            <person name="Pomraning K."/>
            <person name="Kopchinskiy A."/>
            <person name="Karimi Aghcheh R."/>
            <person name="Atanasova L."/>
            <person name="Chenthamara K."/>
            <person name="Baker S.E."/>
            <person name="Zhang R."/>
            <person name="Shen Q."/>
            <person name="Freitag M."/>
            <person name="Kubicek C.P."/>
            <person name="Druzhinina I.S."/>
        </authorList>
    </citation>
    <scope>NUCLEOTIDE SEQUENCE [LARGE SCALE GENOMIC DNA]</scope>
    <source>
        <strain evidence="1 2">CBS 125925</strain>
    </source>
</reference>
<evidence type="ECO:0000313" key="1">
    <source>
        <dbReference type="EMBL" id="OTA05432.1"/>
    </source>
</evidence>
<evidence type="ECO:0000313" key="2">
    <source>
        <dbReference type="Proteomes" id="UP000219286"/>
    </source>
</evidence>
<dbReference type="Pfam" id="PF12311">
    <property type="entry name" value="DUF3632"/>
    <property type="match status" value="1"/>
</dbReference>
<dbReference type="PANTHER" id="PTHR38797">
    <property type="entry name" value="NUCLEAR PORE COMPLEX PROTEIN NUP85-RELATED"/>
    <property type="match status" value="1"/>
</dbReference>
<name>A0A2H2ZL78_TRIPA</name>
<dbReference type="AlphaFoldDB" id="A0A2H2ZL78"/>
<proteinExistence type="predicted"/>
<dbReference type="Proteomes" id="UP000219286">
    <property type="component" value="Unassembled WGS sequence"/>
</dbReference>
<accession>A0A2H2ZL78</accession>
<comment type="caution">
    <text evidence="1">The sequence shown here is derived from an EMBL/GenBank/DDBJ whole genome shotgun (WGS) entry which is preliminary data.</text>
</comment>
<gene>
    <name evidence="1" type="ORF">A9Z42_0061000</name>
</gene>
<protein>
    <submittedName>
        <fullName evidence="1">Uncharacterized protein</fullName>
    </submittedName>
</protein>
<dbReference type="OrthoDB" id="3350591at2759"/>
<sequence>MSASPIDVSSLVTESKFSPDIEAKLSPLLDAAINNSADSSSTDVIEAAAAAAAIDEACPRNEDAENFLWQLWTLLINISKRIPLDDDDERIGSLVGIVASLKAKQGGTVDIWGSSHDLWSDLPLFGAVMREAWNGNPDFNSSPEDAAKIAQWLSLNSFAARLLGASAQAWTNFALWELRDGLEEPLPNDHARDTRLLTASEWIIHAGRVLYDEVRNNNQLNDQEARALRPGSLLEGGSSGFNQQRWTFWKKRLQELSADASDKAKARTQKAMEVMDSLEA</sequence>
<dbReference type="InterPro" id="IPR022085">
    <property type="entry name" value="OpdG"/>
</dbReference>
<dbReference type="EMBL" id="LFMI01000602">
    <property type="protein sequence ID" value="OTA05432.1"/>
    <property type="molecule type" value="Genomic_DNA"/>
</dbReference>